<dbReference type="CDD" id="cd03431">
    <property type="entry name" value="NUDIX_DNA_Glycosylase_C-MutY"/>
    <property type="match status" value="1"/>
</dbReference>
<dbReference type="InterPro" id="IPR015797">
    <property type="entry name" value="NUDIX_hydrolase-like_dom_sf"/>
</dbReference>
<keyword evidence="14" id="KW-1133">Transmembrane helix</keyword>
<dbReference type="SMART" id="SM00478">
    <property type="entry name" value="ENDO3c"/>
    <property type="match status" value="1"/>
</dbReference>
<dbReference type="GO" id="GO:0005634">
    <property type="term" value="C:nucleus"/>
    <property type="evidence" value="ECO:0007669"/>
    <property type="project" value="TreeGrafter"/>
</dbReference>
<name>A0A0B7NP62_9FUNG</name>
<dbReference type="OrthoDB" id="28748at2759"/>
<comment type="similarity">
    <text evidence="3">Belongs to the Nth/MutY family.</text>
</comment>
<evidence type="ECO:0000256" key="7">
    <source>
        <dbReference type="ARBA" id="ARBA00022723"/>
    </source>
</evidence>
<evidence type="ECO:0000256" key="11">
    <source>
        <dbReference type="ARBA" id="ARBA00023014"/>
    </source>
</evidence>
<dbReference type="GO" id="GO:0051539">
    <property type="term" value="F:4 iron, 4 sulfur cluster binding"/>
    <property type="evidence" value="ECO:0007669"/>
    <property type="project" value="UniProtKB-KW"/>
</dbReference>
<keyword evidence="17" id="KW-1185">Reference proteome</keyword>
<dbReference type="Proteomes" id="UP000054107">
    <property type="component" value="Unassembled WGS sequence"/>
</dbReference>
<dbReference type="Gene3D" id="3.90.79.10">
    <property type="entry name" value="Nucleoside Triphosphate Pyrophosphohydrolase"/>
    <property type="match status" value="1"/>
</dbReference>
<evidence type="ECO:0000256" key="13">
    <source>
        <dbReference type="ARBA" id="ARBA00023295"/>
    </source>
</evidence>
<dbReference type="InterPro" id="IPR004036">
    <property type="entry name" value="Endonuclease-III-like_CS2"/>
</dbReference>
<gene>
    <name evidence="16" type="primary">PARPA_10994.1 scaffold 42077</name>
</gene>
<organism evidence="16 17">
    <name type="scientific">Parasitella parasitica</name>
    <dbReference type="NCBI Taxonomy" id="35722"/>
    <lineage>
        <taxon>Eukaryota</taxon>
        <taxon>Fungi</taxon>
        <taxon>Fungi incertae sedis</taxon>
        <taxon>Mucoromycota</taxon>
        <taxon>Mucoromycotina</taxon>
        <taxon>Mucoromycetes</taxon>
        <taxon>Mucorales</taxon>
        <taxon>Mucorineae</taxon>
        <taxon>Mucoraceae</taxon>
        <taxon>Parasitella</taxon>
    </lineage>
</organism>
<dbReference type="Pfam" id="PF00730">
    <property type="entry name" value="HhH-GPD"/>
    <property type="match status" value="1"/>
</dbReference>
<evidence type="ECO:0000256" key="1">
    <source>
        <dbReference type="ARBA" id="ARBA00000843"/>
    </source>
</evidence>
<dbReference type="InterPro" id="IPR011257">
    <property type="entry name" value="DNA_glycosylase"/>
</dbReference>
<dbReference type="GO" id="GO:0006298">
    <property type="term" value="P:mismatch repair"/>
    <property type="evidence" value="ECO:0007669"/>
    <property type="project" value="TreeGrafter"/>
</dbReference>
<comment type="cofactor">
    <cofactor evidence="2">
        <name>[4Fe-4S] cluster</name>
        <dbReference type="ChEBI" id="CHEBI:49883"/>
    </cofactor>
</comment>
<evidence type="ECO:0000256" key="4">
    <source>
        <dbReference type="ARBA" id="ARBA00012045"/>
    </source>
</evidence>
<dbReference type="AlphaFoldDB" id="A0A0B7NP62"/>
<dbReference type="Pfam" id="PF14815">
    <property type="entry name" value="NUDIX_4"/>
    <property type="match status" value="1"/>
</dbReference>
<keyword evidence="14" id="KW-0472">Membrane</keyword>
<protein>
    <recommendedName>
        <fullName evidence="5">Adenine DNA glycosylase</fullName>
        <ecNumber evidence="4">3.2.2.31</ecNumber>
    </recommendedName>
</protein>
<evidence type="ECO:0000256" key="9">
    <source>
        <dbReference type="ARBA" id="ARBA00022801"/>
    </source>
</evidence>
<evidence type="ECO:0000256" key="10">
    <source>
        <dbReference type="ARBA" id="ARBA00023004"/>
    </source>
</evidence>
<evidence type="ECO:0000256" key="12">
    <source>
        <dbReference type="ARBA" id="ARBA00023204"/>
    </source>
</evidence>
<dbReference type="GO" id="GO:0034039">
    <property type="term" value="F:8-oxo-7,8-dihydroguanine DNA N-glycosylase activity"/>
    <property type="evidence" value="ECO:0007669"/>
    <property type="project" value="TreeGrafter"/>
</dbReference>
<sequence>MKDIDRISTTDIEECVCSKRLYHSDQYHLVTDDEKVRVQENLLKWYQAEKRTNMPWRKENDKSWDAKVLGQRAYEVWVSEIMLQQTQVATVIEYYNRWMTAFPTIQDLANADIEKVNSLWAGLGYYSRAKRLWEGAQKVVHQLGELLPNNAKELQSEIPGVGRYTAGAIASIVFGEATPVVDGNVIRVIARWRAIHADPKKAKTVELFWDIAGSMVPESNPGDFNQAMMELGAQICTPQNPNCVGCPIRNDCKALNQLKHAQELSKMGFFDEKGKKRKMADSDHSCTVCHQLPNDLEEDEYTVRRYPLKVDKKPPRDEECAVTIIERSISTNAEPLYLISKRPETGLLAGLWEFPCLELDSLNTDYHERIRKSTDFLKTRYHLDLNQSTRHDLGNVVHLFSHIRKVYHIEWIQYQGNLDVIDIDEGQVKWVALTELKASPIPTGLKKALKLLEKFKTKTFTPLKKRTVFDGCNFGWLNFVLTENPAGRSNAHMMQRIVTSSHQHLGRIKLSANIQVRIQLYCTMEQENTGKVTRLVVFAFWSVVLLGLPFWWKTTEVYRANYYQLSTEIKAKLADKLSSFKYKANFPIDVSVYEQEKAKGHKEATIGHYFIYVDRADDTGLKVGSERSSFLKINDMTTNSIANTLATVIPPVYLSEYEDLGNMACHFEQENKNDVSSMRTFKYSSQYETTFSLMNNNPENMKMDWEIRNAVNSYLSLFLKEVSIVSNFTIDSQIQNYAPLSLKPYFKEREGKPNYYYFEPQHLPHFVNSAEWNLASTITSYPSINFILYVPSVEEAPLRVHDSKGQPLLTSAFLIPRWGGIVIKNPPKSARNEYTFTKEDLQPIMKIFLSQLRSLIGIHDLESKISNKFSANCHVTFEPATRSGITTLEKDNLIRSRTMENVVNTISTLKSLAQLVDEIPNMVVEDHISIKVHRSLDALDSVSQALSRDSYLEALQSSIETVELAEKAFFDPTMVSMLYFPDEHKYAIYMPLFVPISVPLIMALLKEIKKLKQTKNIKMKDE</sequence>
<dbReference type="EC" id="3.2.2.31" evidence="4"/>
<dbReference type="GO" id="GO:0032357">
    <property type="term" value="F:oxidized purine DNA binding"/>
    <property type="evidence" value="ECO:0007669"/>
    <property type="project" value="TreeGrafter"/>
</dbReference>
<dbReference type="GO" id="GO:0046872">
    <property type="term" value="F:metal ion binding"/>
    <property type="evidence" value="ECO:0007669"/>
    <property type="project" value="UniProtKB-KW"/>
</dbReference>
<keyword evidence="6" id="KW-0004">4Fe-4S</keyword>
<keyword evidence="13" id="KW-0326">Glycosidase</keyword>
<dbReference type="SUPFAM" id="SSF48150">
    <property type="entry name" value="DNA-glycosylase"/>
    <property type="match status" value="1"/>
</dbReference>
<dbReference type="InterPro" id="IPR044298">
    <property type="entry name" value="MIG/MutY"/>
</dbReference>
<keyword evidence="10" id="KW-0408">Iron</keyword>
<keyword evidence="14" id="KW-0812">Transmembrane</keyword>
<dbReference type="Gene3D" id="1.10.340.30">
    <property type="entry name" value="Hypothetical protein, domain 2"/>
    <property type="match status" value="1"/>
</dbReference>
<dbReference type="Pfam" id="PF10510">
    <property type="entry name" value="PIG-S"/>
    <property type="match status" value="1"/>
</dbReference>
<evidence type="ECO:0000256" key="2">
    <source>
        <dbReference type="ARBA" id="ARBA00001966"/>
    </source>
</evidence>
<dbReference type="PANTHER" id="PTHR42944:SF1">
    <property type="entry name" value="ADENINE DNA GLYCOSYLASE"/>
    <property type="match status" value="1"/>
</dbReference>
<keyword evidence="11" id="KW-0411">Iron-sulfur</keyword>
<feature type="transmembrane region" description="Helical" evidence="14">
    <location>
        <begin position="986"/>
        <end position="1005"/>
    </location>
</feature>
<dbReference type="PANTHER" id="PTHR42944">
    <property type="entry name" value="ADENINE DNA GLYCOSYLASE"/>
    <property type="match status" value="1"/>
</dbReference>
<dbReference type="GO" id="GO:0035485">
    <property type="term" value="F:adenine/guanine mispair binding"/>
    <property type="evidence" value="ECO:0007669"/>
    <property type="project" value="TreeGrafter"/>
</dbReference>
<evidence type="ECO:0000256" key="3">
    <source>
        <dbReference type="ARBA" id="ARBA00008343"/>
    </source>
</evidence>
<dbReference type="GO" id="GO:0016255">
    <property type="term" value="P:attachment of GPI anchor to protein"/>
    <property type="evidence" value="ECO:0007669"/>
    <property type="project" value="InterPro"/>
</dbReference>
<dbReference type="InterPro" id="IPR003265">
    <property type="entry name" value="HhH-GPD_domain"/>
</dbReference>
<proteinExistence type="inferred from homology"/>
<keyword evidence="8" id="KW-0227">DNA damage</keyword>
<evidence type="ECO:0000256" key="6">
    <source>
        <dbReference type="ARBA" id="ARBA00022485"/>
    </source>
</evidence>
<keyword evidence="9" id="KW-0378">Hydrolase</keyword>
<accession>A0A0B7NP62</accession>
<reference evidence="16 17" key="1">
    <citation type="submission" date="2014-09" db="EMBL/GenBank/DDBJ databases">
        <authorList>
            <person name="Ellenberger Sabrina"/>
        </authorList>
    </citation>
    <scope>NUCLEOTIDE SEQUENCE [LARGE SCALE GENOMIC DNA]</scope>
    <source>
        <strain evidence="16 17">CBS 412.66</strain>
    </source>
</reference>
<dbReference type="GO" id="GO:0000701">
    <property type="term" value="F:purine-specific mismatch base pair DNA N-glycosylase activity"/>
    <property type="evidence" value="ECO:0007669"/>
    <property type="project" value="UniProtKB-EC"/>
</dbReference>
<evidence type="ECO:0000256" key="5">
    <source>
        <dbReference type="ARBA" id="ARBA00022023"/>
    </source>
</evidence>
<dbReference type="Gene3D" id="1.10.1670.10">
    <property type="entry name" value="Helix-hairpin-Helix base-excision DNA repair enzymes (C-terminal)"/>
    <property type="match status" value="1"/>
</dbReference>
<dbReference type="CDD" id="cd00056">
    <property type="entry name" value="ENDO3c"/>
    <property type="match status" value="1"/>
</dbReference>
<dbReference type="GO" id="GO:0042765">
    <property type="term" value="C:GPI-anchor transamidase complex"/>
    <property type="evidence" value="ECO:0007669"/>
    <property type="project" value="InterPro"/>
</dbReference>
<keyword evidence="7" id="KW-0479">Metal-binding</keyword>
<dbReference type="GO" id="GO:0006506">
    <property type="term" value="P:GPI anchor biosynthetic process"/>
    <property type="evidence" value="ECO:0007669"/>
    <property type="project" value="UniProtKB-UniPathway"/>
</dbReference>
<dbReference type="GO" id="GO:0006285">
    <property type="term" value="P:base-excision repair, AP site formation"/>
    <property type="evidence" value="ECO:0007669"/>
    <property type="project" value="UniProtKB-ARBA"/>
</dbReference>
<dbReference type="STRING" id="35722.A0A0B7NP62"/>
<dbReference type="UniPathway" id="UPA00196"/>
<comment type="catalytic activity">
    <reaction evidence="1">
        <text>Hydrolyzes free adenine bases from 7,8-dihydro-8-oxoguanine:adenine mismatched double-stranded DNA, leaving an apurinic site.</text>
        <dbReference type="EC" id="3.2.2.31"/>
    </reaction>
</comment>
<keyword evidence="12" id="KW-0234">DNA repair</keyword>
<dbReference type="InterPro" id="IPR023170">
    <property type="entry name" value="HhH_base_excis_C"/>
</dbReference>
<evidence type="ECO:0000256" key="14">
    <source>
        <dbReference type="SAM" id="Phobius"/>
    </source>
</evidence>
<evidence type="ECO:0000313" key="16">
    <source>
        <dbReference type="EMBL" id="CEP16719.1"/>
    </source>
</evidence>
<dbReference type="PROSITE" id="PS01155">
    <property type="entry name" value="ENDONUCLEASE_III_2"/>
    <property type="match status" value="1"/>
</dbReference>
<feature type="domain" description="HhH-GPD" evidence="15">
    <location>
        <begin position="82"/>
        <end position="234"/>
    </location>
</feature>
<dbReference type="EMBL" id="LN733242">
    <property type="protein sequence ID" value="CEP16719.1"/>
    <property type="molecule type" value="Genomic_DNA"/>
</dbReference>
<dbReference type="InterPro" id="IPR019540">
    <property type="entry name" value="PtdIno-glycan_biosynth_class_S"/>
</dbReference>
<dbReference type="FunFam" id="1.10.340.30:FF:000002">
    <property type="entry name" value="Adenine DNA glycosylase"/>
    <property type="match status" value="1"/>
</dbReference>
<evidence type="ECO:0000313" key="17">
    <source>
        <dbReference type="Proteomes" id="UP000054107"/>
    </source>
</evidence>
<dbReference type="FunFam" id="1.10.1670.10:FF:000002">
    <property type="entry name" value="Adenine DNA glycosylase"/>
    <property type="match status" value="1"/>
</dbReference>
<dbReference type="InterPro" id="IPR029119">
    <property type="entry name" value="MutY_C"/>
</dbReference>
<dbReference type="SUPFAM" id="SSF55811">
    <property type="entry name" value="Nudix"/>
    <property type="match status" value="1"/>
</dbReference>
<evidence type="ECO:0000256" key="8">
    <source>
        <dbReference type="ARBA" id="ARBA00022763"/>
    </source>
</evidence>
<evidence type="ECO:0000259" key="15">
    <source>
        <dbReference type="SMART" id="SM00478"/>
    </source>
</evidence>